<proteinExistence type="predicted"/>
<sequence length="876" mass="93503">MSKDPSKRKLSPATAFTAVFTAVAGAVTGPHNPASKGRAHSSTLRRLTTFSLAFALLISAAAPLAPQAAAGNPSETENAPQQDGHFGTLPPGSTLPTGEECADRVRRSPWEPRADNYPANHTKGKSGVQIDGGNNEANTRFAPRIDGDFTGTTDEIIQWGACKWGFDEDIVRSVAMNESTWHQSTAGDGGHSHGLLQIKDSVHDGTFPLSRDSTPFNVDYALAWRRSCFEGYFDWAKMSSGNDEWKCVGLWYSGDPNGGADRYLADAQGHYQAKPWLNWPDESSKIPADAGDANGEPEVSSGNPAPGNNTVSLEPVTDPASSTPDASDAPADTNTGDTPVEANNDANDHPADTNPDAGDAPAATDADAGNTQADKEKRRLISLSAYIRMIFEFCDPRHWMNHSEPGEPVDPPDSALPTESAEPSPSSDPAHTPEPSQSTEPAESPEPIESPDPVESPGPTDSPELSPSTEPADSPELNPSTEPATPLEPSPSTEPAESSEPSPSTEPADSQEPSPSTEPVTAPEPSPSTEPAESPSPAPSSAPVTETGSDISGLHVQGNQLLNGGNKAVRLRGVNHSGSEYACIQGNGIFEGPNDQSSIDAMKGWNVNVVRVPMNEHCWLAINGAPGEFSGDKYQQAIKDYVDLLTKNGIATILELHWTAPGGEKATGQKPMLNRDHSVEFWKQVAAAFKDNQSVIFDPHNEPFPDGNKDTDAAWTCWRDGGNCSGMDFQAAGMQEIVDAIRGAGAKNVIMLGGVQYSNGLSQWLKYKPNDPENNLMASWHVYNFNPCMTTDCYDKTLKPVAEQVPIMAGEIGQNDCGSDFIKEVMNWLDQNGGHYAAWVWNTWGTDCGSISLITDYNGTPNGSYGQGFKDHLTSQ</sequence>
<feature type="compositionally biased region" description="Low complexity" evidence="3">
    <location>
        <begin position="415"/>
        <end position="430"/>
    </location>
</feature>
<feature type="region of interest" description="Disordered" evidence="3">
    <location>
        <begin position="275"/>
        <end position="375"/>
    </location>
</feature>
<dbReference type="OrthoDB" id="182870at2"/>
<feature type="compositionally biased region" description="Low complexity" evidence="3">
    <location>
        <begin position="317"/>
        <end position="333"/>
    </location>
</feature>
<evidence type="ECO:0000256" key="1">
    <source>
        <dbReference type="ARBA" id="ARBA00022801"/>
    </source>
</evidence>
<dbReference type="GO" id="GO:0004553">
    <property type="term" value="F:hydrolase activity, hydrolyzing O-glycosyl compounds"/>
    <property type="evidence" value="ECO:0007669"/>
    <property type="project" value="InterPro"/>
</dbReference>
<dbReference type="PANTHER" id="PTHR34142">
    <property type="entry name" value="ENDO-BETA-1,4-GLUCANASE A"/>
    <property type="match status" value="1"/>
</dbReference>
<feature type="compositionally biased region" description="Basic and acidic residues" evidence="3">
    <location>
        <begin position="101"/>
        <end position="114"/>
    </location>
</feature>
<evidence type="ECO:0000313" key="5">
    <source>
        <dbReference type="EMBL" id="CCF83590.1"/>
    </source>
</evidence>
<evidence type="ECO:0000256" key="3">
    <source>
        <dbReference type="SAM" id="MobiDB-lite"/>
    </source>
</evidence>
<keyword evidence="6" id="KW-1185">Reference proteome</keyword>
<keyword evidence="1 5" id="KW-0378">Hydrolase</keyword>
<evidence type="ECO:0000259" key="4">
    <source>
        <dbReference type="Pfam" id="PF00150"/>
    </source>
</evidence>
<protein>
    <submittedName>
        <fullName evidence="5">Putative Glycoside hydrolase, family 5</fullName>
    </submittedName>
</protein>
<dbReference type="SUPFAM" id="SSF51445">
    <property type="entry name" value="(Trans)glycosidases"/>
    <property type="match status" value="1"/>
</dbReference>
<dbReference type="Gene3D" id="1.10.530.10">
    <property type="match status" value="1"/>
</dbReference>
<dbReference type="Proteomes" id="UP000004221">
    <property type="component" value="Unassembled WGS sequence"/>
</dbReference>
<dbReference type="PANTHER" id="PTHR34142:SF1">
    <property type="entry name" value="GLYCOSIDE HYDROLASE FAMILY 5 DOMAIN-CONTAINING PROTEIN"/>
    <property type="match status" value="1"/>
</dbReference>
<evidence type="ECO:0000313" key="6">
    <source>
        <dbReference type="Proteomes" id="UP000004221"/>
    </source>
</evidence>
<dbReference type="InterPro" id="IPR017853">
    <property type="entry name" value="GH"/>
</dbReference>
<dbReference type="Pfam" id="PF00150">
    <property type="entry name" value="Cellulase"/>
    <property type="match status" value="1"/>
</dbReference>
<feature type="compositionally biased region" description="Polar residues" evidence="3">
    <location>
        <begin position="300"/>
        <end position="312"/>
    </location>
</feature>
<dbReference type="GO" id="GO:0009251">
    <property type="term" value="P:glucan catabolic process"/>
    <property type="evidence" value="ECO:0007669"/>
    <property type="project" value="TreeGrafter"/>
</dbReference>
<reference evidence="5 6" key="1">
    <citation type="journal article" date="2012" name="ISME J.">
        <title>Nitrification expanded: discovery, physiology and genomics of a nitrite-oxidizing bacterium from the phylum Chloroflexi.</title>
        <authorList>
            <person name="Sorokin D.Y."/>
            <person name="Lucker S."/>
            <person name="Vejmelkova D."/>
            <person name="Kostrikina N.A."/>
            <person name="Kleerebezem R."/>
            <person name="Rijpstra W.I."/>
            <person name="Damste J.S."/>
            <person name="Le Paslier D."/>
            <person name="Muyzer G."/>
            <person name="Wagner M."/>
            <person name="van Loosdrecht M.C."/>
            <person name="Daims H."/>
        </authorList>
    </citation>
    <scope>NUCLEOTIDE SEQUENCE [LARGE SCALE GENOMIC DNA]</scope>
    <source>
        <strain evidence="6">none</strain>
    </source>
</reference>
<comment type="caution">
    <text evidence="5">The sequence shown here is derived from an EMBL/GenBank/DDBJ whole genome shotgun (WGS) entry which is preliminary data.</text>
</comment>
<dbReference type="AlphaFoldDB" id="I4EFX8"/>
<gene>
    <name evidence="5" type="ORF">NITHO_250005</name>
</gene>
<dbReference type="Gene3D" id="3.20.20.80">
    <property type="entry name" value="Glycosidases"/>
    <property type="match status" value="1"/>
</dbReference>
<keyword evidence="2" id="KW-0326">Glycosidase</keyword>
<feature type="domain" description="Glycoside hydrolase family 5" evidence="4">
    <location>
        <begin position="567"/>
        <end position="842"/>
    </location>
</feature>
<feature type="region of interest" description="Disordered" evidence="3">
    <location>
        <begin position="402"/>
        <end position="559"/>
    </location>
</feature>
<evidence type="ECO:0000256" key="2">
    <source>
        <dbReference type="ARBA" id="ARBA00023295"/>
    </source>
</evidence>
<feature type="compositionally biased region" description="Low complexity" evidence="3">
    <location>
        <begin position="479"/>
        <end position="521"/>
    </location>
</feature>
<name>I4EFX8_9BACT</name>
<dbReference type="EMBL" id="CAGS01000168">
    <property type="protein sequence ID" value="CCF83590.1"/>
    <property type="molecule type" value="Genomic_DNA"/>
</dbReference>
<feature type="compositionally biased region" description="Pro residues" evidence="3">
    <location>
        <begin position="522"/>
        <end position="540"/>
    </location>
</feature>
<accession>I4EFX8</accession>
<feature type="region of interest" description="Disordered" evidence="3">
    <location>
        <begin position="68"/>
        <end position="146"/>
    </location>
</feature>
<dbReference type="InterPro" id="IPR001547">
    <property type="entry name" value="Glyco_hydro_5"/>
</dbReference>
<dbReference type="RefSeq" id="WP_008477016.1">
    <property type="nucleotide sequence ID" value="NZ_CAGS01000168.1"/>
</dbReference>
<feature type="compositionally biased region" description="Low complexity" evidence="3">
    <location>
        <begin position="438"/>
        <end position="447"/>
    </location>
</feature>
<organism evidence="5 6">
    <name type="scientific">Nitrolancea hollandica Lb</name>
    <dbReference type="NCBI Taxonomy" id="1129897"/>
    <lineage>
        <taxon>Bacteria</taxon>
        <taxon>Pseudomonadati</taxon>
        <taxon>Thermomicrobiota</taxon>
        <taxon>Thermomicrobia</taxon>
        <taxon>Sphaerobacterales</taxon>
        <taxon>Sphaerobacterineae</taxon>
        <taxon>Sphaerobacteraceae</taxon>
        <taxon>Nitrolancea</taxon>
    </lineage>
</organism>
<feature type="compositionally biased region" description="Low complexity" evidence="3">
    <location>
        <begin position="352"/>
        <end position="371"/>
    </location>
</feature>